<feature type="domain" description="LIM zinc-binding" evidence="6">
    <location>
        <begin position="177"/>
        <end position="237"/>
    </location>
</feature>
<evidence type="ECO:0000256" key="1">
    <source>
        <dbReference type="ARBA" id="ARBA00022723"/>
    </source>
</evidence>
<sequence length="292" mass="31851">MRPFYPGIAKGISSLAFNCPLAAITYNPGEDATVARLQRSHVSSIIKKSSLHYCDLLLLEWPSKNSECYFKAKDPIVETALPPPPPPPPAASVECCGSAFIWSKSCVPVGWSRATPSVAVHYQDVCIISFLPLTAPLWPFLSVVPCALHSRAQVLCSSVAAIFVCYALLCNSKMNMLNCSKCTQPIGGVEPVLALNKRWHPGCFVCEECNCNLVDKPFTSKLNAPYCETCFAAKHRPVCEKCSEPIDSDQKYAVIGGKPHHATCFTCEVCQKSLYGGKYASKNGRITCLAHR</sequence>
<dbReference type="CDD" id="cd08368">
    <property type="entry name" value="LIM"/>
    <property type="match status" value="2"/>
</dbReference>
<dbReference type="EMBL" id="JAKROA010000003">
    <property type="protein sequence ID" value="KAL5108508.1"/>
    <property type="molecule type" value="Genomic_DNA"/>
</dbReference>
<dbReference type="SMART" id="SM00132">
    <property type="entry name" value="LIM"/>
    <property type="match status" value="2"/>
</dbReference>
<evidence type="ECO:0000256" key="5">
    <source>
        <dbReference type="PROSITE-ProRule" id="PRU00125"/>
    </source>
</evidence>
<comment type="caution">
    <text evidence="7">The sequence shown here is derived from an EMBL/GenBank/DDBJ whole genome shotgun (WGS) entry which is preliminary data.</text>
</comment>
<dbReference type="PROSITE" id="PS50023">
    <property type="entry name" value="LIM_DOMAIN_2"/>
    <property type="match status" value="2"/>
</dbReference>
<dbReference type="SUPFAM" id="SSF57716">
    <property type="entry name" value="Glucocorticoid receptor-like (DNA-binding domain)"/>
    <property type="match status" value="2"/>
</dbReference>
<keyword evidence="4 5" id="KW-0440">LIM domain</keyword>
<protein>
    <submittedName>
        <fullName evidence="7">PDZ and LIM domain protein 5</fullName>
    </submittedName>
</protein>
<keyword evidence="8" id="KW-1185">Reference proteome</keyword>
<evidence type="ECO:0000256" key="2">
    <source>
        <dbReference type="ARBA" id="ARBA00022737"/>
    </source>
</evidence>
<keyword evidence="3 5" id="KW-0862">Zinc</keyword>
<evidence type="ECO:0000256" key="4">
    <source>
        <dbReference type="ARBA" id="ARBA00023038"/>
    </source>
</evidence>
<dbReference type="PROSITE" id="PS00478">
    <property type="entry name" value="LIM_DOMAIN_1"/>
    <property type="match status" value="1"/>
</dbReference>
<evidence type="ECO:0000313" key="8">
    <source>
        <dbReference type="Proteomes" id="UP001651158"/>
    </source>
</evidence>
<accession>A0ABR4QG21</accession>
<name>A0ABR4QG21_9CEST</name>
<gene>
    <name evidence="7" type="ORF">TcWFU_001612</name>
</gene>
<feature type="domain" description="LIM zinc-binding" evidence="6">
    <location>
        <begin position="238"/>
        <end position="292"/>
    </location>
</feature>
<keyword evidence="2" id="KW-0677">Repeat</keyword>
<dbReference type="InterPro" id="IPR001781">
    <property type="entry name" value="Znf_LIM"/>
</dbReference>
<dbReference type="PANTHER" id="PTHR24205:SF16">
    <property type="entry name" value="GH01042P-RELATED"/>
    <property type="match status" value="1"/>
</dbReference>
<evidence type="ECO:0000256" key="3">
    <source>
        <dbReference type="ARBA" id="ARBA00022833"/>
    </source>
</evidence>
<dbReference type="Proteomes" id="UP001651158">
    <property type="component" value="Unassembled WGS sequence"/>
</dbReference>
<dbReference type="Pfam" id="PF00412">
    <property type="entry name" value="LIM"/>
    <property type="match status" value="2"/>
</dbReference>
<proteinExistence type="predicted"/>
<keyword evidence="1 5" id="KW-0479">Metal-binding</keyword>
<organism evidence="7 8">
    <name type="scientific">Taenia crassiceps</name>
    <dbReference type="NCBI Taxonomy" id="6207"/>
    <lineage>
        <taxon>Eukaryota</taxon>
        <taxon>Metazoa</taxon>
        <taxon>Spiralia</taxon>
        <taxon>Lophotrochozoa</taxon>
        <taxon>Platyhelminthes</taxon>
        <taxon>Cestoda</taxon>
        <taxon>Eucestoda</taxon>
        <taxon>Cyclophyllidea</taxon>
        <taxon>Taeniidae</taxon>
        <taxon>Taenia</taxon>
    </lineage>
</organism>
<dbReference type="PANTHER" id="PTHR24205">
    <property type="entry name" value="FOUR AND A HALF LIM DOMAINS PROTEIN"/>
    <property type="match status" value="1"/>
</dbReference>
<reference evidence="7 8" key="1">
    <citation type="journal article" date="2022" name="Front. Cell. Infect. Microbiol.">
        <title>The Genomes of Two Strains of Taenia crassiceps the Animal Model for the Study of Human Cysticercosis.</title>
        <authorList>
            <person name="Bobes R.J."/>
            <person name="Estrada K."/>
            <person name="Rios-Valencia D.G."/>
            <person name="Calderon-Gallegos A."/>
            <person name="de la Torre P."/>
            <person name="Carrero J.C."/>
            <person name="Sanchez-Flores A."/>
            <person name="Laclette J.P."/>
        </authorList>
    </citation>
    <scope>NUCLEOTIDE SEQUENCE [LARGE SCALE GENOMIC DNA]</scope>
    <source>
        <strain evidence="7">WFUcys</strain>
    </source>
</reference>
<dbReference type="Gene3D" id="2.10.110.10">
    <property type="entry name" value="Cysteine Rich Protein"/>
    <property type="match status" value="2"/>
</dbReference>
<evidence type="ECO:0000259" key="6">
    <source>
        <dbReference type="PROSITE" id="PS50023"/>
    </source>
</evidence>
<evidence type="ECO:0000313" key="7">
    <source>
        <dbReference type="EMBL" id="KAL5108508.1"/>
    </source>
</evidence>